<feature type="compositionally biased region" description="Acidic residues" evidence="2">
    <location>
        <begin position="62"/>
        <end position="74"/>
    </location>
</feature>
<gene>
    <name evidence="3" type="ORF">PKNOH_S130207400</name>
</gene>
<evidence type="ECO:0000256" key="2">
    <source>
        <dbReference type="SAM" id="MobiDB-lite"/>
    </source>
</evidence>
<dbReference type="EMBL" id="NETL01000027">
    <property type="protein sequence ID" value="OTN64644.1"/>
    <property type="molecule type" value="Genomic_DNA"/>
</dbReference>
<dbReference type="VEuPathDB" id="PlasmoDB:PKA1H_110047100"/>
<protein>
    <submittedName>
        <fullName evidence="3">Uncharacterized protein</fullName>
    </submittedName>
</protein>
<reference evidence="3 4" key="1">
    <citation type="submission" date="2017-05" db="EMBL/GenBank/DDBJ databases">
        <title>PacBio assembly of a Plasmodium knowlesi genome sequence with Hi-C correction and manual annotation of the SICAvar gene family.</title>
        <authorList>
            <person name="Lapp S.A."/>
            <person name="Geraldo J.A."/>
            <person name="Chien J.-T."/>
            <person name="Ay F."/>
            <person name="Pakala S.B."/>
            <person name="Batugedara G."/>
            <person name="Humphrey J.C."/>
            <person name="Debarry J.D."/>
            <person name="Le Roch K.G."/>
            <person name="Galinski M.R."/>
            <person name="Kissinger J.C."/>
        </authorList>
    </citation>
    <scope>NUCLEOTIDE SEQUENCE [LARGE SCALE GENOMIC DNA]</scope>
    <source>
        <strain evidence="4">Malayan Strain Pk1 (A+)</strain>
    </source>
</reference>
<feature type="compositionally biased region" description="Basic and acidic residues" evidence="2">
    <location>
        <begin position="94"/>
        <end position="129"/>
    </location>
</feature>
<dbReference type="OMA" id="PNEDDEC"/>
<dbReference type="Proteomes" id="UP000195012">
    <property type="component" value="Unassembled WGS sequence"/>
</dbReference>
<evidence type="ECO:0000256" key="1">
    <source>
        <dbReference type="SAM" id="Coils"/>
    </source>
</evidence>
<feature type="compositionally biased region" description="Basic and acidic residues" evidence="2">
    <location>
        <begin position="143"/>
        <end position="173"/>
    </location>
</feature>
<evidence type="ECO:0000313" key="4">
    <source>
        <dbReference type="Proteomes" id="UP000195012"/>
    </source>
</evidence>
<dbReference type="VEuPathDB" id="PlasmoDB:PKNOH_S130207400"/>
<dbReference type="eggNOG" id="ENOG502SYT1">
    <property type="taxonomic scope" value="Eukaryota"/>
</dbReference>
<keyword evidence="1" id="KW-0175">Coiled coil</keyword>
<feature type="region of interest" description="Disordered" evidence="2">
    <location>
        <begin position="52"/>
        <end position="173"/>
    </location>
</feature>
<dbReference type="VEuPathDB" id="PlasmoDB:PKNH_1140900"/>
<feature type="region of interest" description="Disordered" evidence="2">
    <location>
        <begin position="512"/>
        <end position="545"/>
    </location>
</feature>
<accession>A0A1Y3DJB5</accession>
<comment type="caution">
    <text evidence="3">The sequence shown here is derived from an EMBL/GenBank/DDBJ whole genome shotgun (WGS) entry which is preliminary data.</text>
</comment>
<name>A0A1Y3DJB5_PLAKN</name>
<organism evidence="3 4">
    <name type="scientific">Plasmodium knowlesi</name>
    <dbReference type="NCBI Taxonomy" id="5850"/>
    <lineage>
        <taxon>Eukaryota</taxon>
        <taxon>Sar</taxon>
        <taxon>Alveolata</taxon>
        <taxon>Apicomplexa</taxon>
        <taxon>Aconoidasida</taxon>
        <taxon>Haemosporida</taxon>
        <taxon>Plasmodiidae</taxon>
        <taxon>Plasmodium</taxon>
        <taxon>Plasmodium (Plasmodium)</taxon>
    </lineage>
</organism>
<proteinExistence type="predicted"/>
<feature type="coiled-coil region" evidence="1">
    <location>
        <begin position="303"/>
        <end position="351"/>
    </location>
</feature>
<feature type="coiled-coil region" evidence="1">
    <location>
        <begin position="603"/>
        <end position="647"/>
    </location>
</feature>
<dbReference type="OrthoDB" id="372574at2759"/>
<feature type="coiled-coil region" evidence="1">
    <location>
        <begin position="681"/>
        <end position="708"/>
    </location>
</feature>
<sequence length="789" mass="90615">MFKFLHDIDVAKKKLLNTINNKLALPNEDDECHFPGDEETMRCAIGVGECSLPRKGHLRNGEEEDDNDGEDDSSESDKDDSTESNGNNVSESDGEAKRSVRNRHEESNTCEDNEKREDEIGGVEWRGKDATSMCGSPQGDWQAHSDSDGSDEHDQPDDKCANEPDDKCANQHDDKCANQRERCAVPLNEAKVSEERKRSYPPKLKKETKTGTNIHVESTFYDHLKEKVANHLCCKVQGREYDEVVKQMILLRNSSDEKAKSMVETEKNQSTERNCSLKQHRKMAVECATKICDLVLGDRTKVLEKLRLLHSGDEENVKEQEEKILRNDEEIIELRRRNKMLNDINERQTKQLLQLSCQLSSNIKSDSETSERNYISAKVDSMEKELSQLKGEVAMLEELANDKNVHVKKNYELGCLIKSMEISLQKKSHLCASLWREKHQLQEKLQRCREKVQHLREDLRVCRYDLLDMQRSGKRLAFQIRGFIRAHGDRTEGIFLRCHKRKGRLKIHARSENGTSNDLVKDPTSEHSNGAIFESHPNSVYPPRRTCSVDLPRRLPAGPQSHTFNYCTGAGANRCSNRDTLEELACKLKNYKFFIEEWKSSHIRNEKKKDAELKETKKLLSQQVTKNEMLEKKYQSLLEKMRSLDRGPHNKGSDIDSAMRNVADGEMHCEGSHQDGVCPQTEEFIDEVNFLTREVEKLREDQVLLQEDVKKKSTIILHLIKKHPLSEEHFRLDNNLPILNNKLTYDEMRKIMEETLIENIRLRSDLLTLAKCVQGDSTASCVGQDNSGA</sequence>
<evidence type="ECO:0000313" key="3">
    <source>
        <dbReference type="EMBL" id="OTN64644.1"/>
    </source>
</evidence>
<dbReference type="AlphaFoldDB" id="A0A1Y3DJB5"/>